<evidence type="ECO:0000313" key="2">
    <source>
        <dbReference type="EMBL" id="KAG1306397.1"/>
    </source>
</evidence>
<dbReference type="AlphaFoldDB" id="A0A9P6X6L1"/>
<dbReference type="InterPro" id="IPR014867">
    <property type="entry name" value="Spore_coat_CotH_CotH2/3/7"/>
</dbReference>
<proteinExistence type="predicted"/>
<dbReference type="EMBL" id="JAANQT010001142">
    <property type="protein sequence ID" value="KAG1306397.1"/>
    <property type="molecule type" value="Genomic_DNA"/>
</dbReference>
<dbReference type="PANTHER" id="PTHR40050">
    <property type="entry name" value="INNER SPORE COAT PROTEIN H"/>
    <property type="match status" value="1"/>
</dbReference>
<evidence type="ECO:0008006" key="4">
    <source>
        <dbReference type="Google" id="ProtNLM"/>
    </source>
</evidence>
<comment type="caution">
    <text evidence="2">The sequence shown here is derived from an EMBL/GenBank/DDBJ whole genome shotgun (WGS) entry which is preliminary data.</text>
</comment>
<dbReference type="Pfam" id="PF08757">
    <property type="entry name" value="CotH"/>
    <property type="match status" value="1"/>
</dbReference>
<dbReference type="PANTHER" id="PTHR40050:SF1">
    <property type="entry name" value="INNER SPORE COAT PROTEIN H"/>
    <property type="match status" value="1"/>
</dbReference>
<evidence type="ECO:0000256" key="1">
    <source>
        <dbReference type="SAM" id="SignalP"/>
    </source>
</evidence>
<reference evidence="2" key="1">
    <citation type="journal article" date="2020" name="Microb. Genom.">
        <title>Genetic diversity of clinical and environmental Mucorales isolates obtained from an investigation of mucormycosis cases among solid organ transplant recipients.</title>
        <authorList>
            <person name="Nguyen M.H."/>
            <person name="Kaul D."/>
            <person name="Muto C."/>
            <person name="Cheng S.J."/>
            <person name="Richter R.A."/>
            <person name="Bruno V.M."/>
            <person name="Liu G."/>
            <person name="Beyhan S."/>
            <person name="Sundermann A.J."/>
            <person name="Mounaud S."/>
            <person name="Pasculle A.W."/>
            <person name="Nierman W.C."/>
            <person name="Driscoll E."/>
            <person name="Cumbie R."/>
            <person name="Clancy C.J."/>
            <person name="Dupont C.L."/>
        </authorList>
    </citation>
    <scope>NUCLEOTIDE SEQUENCE</scope>
    <source>
        <strain evidence="2">GL11</strain>
    </source>
</reference>
<dbReference type="Proteomes" id="UP000716291">
    <property type="component" value="Unassembled WGS sequence"/>
</dbReference>
<sequence length="595" mass="68679">MLISWLSTFLVLVIAFVNVEGKPLFETIIYSVVALLNNSQLMGVEIDNAIHFLQLDQPSTILYRGKAPVARHSYRYVKINVESYCVTAESFYRPPEIIDTVNEYFNRTWNKKQITPFPQVYEPLPIIKRIPTTLHKEGEIPTIHLVADQKELDKMHQNYNEDIDVKATMSYVSLTDSLFFKHIKMSISGHSSRWMPKVPYNIKIEDSDRLYGFQRIKIRSLGNDPSYLREKLAYDMIKALGLPDTEFSYCRLFLNGQELGLFGVIEMFQDPWSALEFGNGDKGYESGIVYQAHGHSPSGRYSDLGYLENLSDYKDGQYDIKSDGKQSFKPLQKLTKFIAEGPVEGKHVVDTWNTMLHMETFLRSMVLEVLNAYWDGLIAHNHNFYLYNSPDTNNFIYISADLDFTFGSSVVNSKPMLTGNYNTFPGMHTQHLMSKVLQVREFREQFEEMLFHVTKHLVNPEATNGRIDDLADMIQEDVIWDQTLPRLGVFVQNMARKFNVPFENGRIPADLDIRSMIRQALTSNTEELGEFAHMIPKGDPGNVERTLLYIESILKGVPFFEAVYSTTGYEVIMGIKEYIRTISRNTLDYFYSNRY</sequence>
<accession>A0A9P6X6L1</accession>
<protein>
    <recommendedName>
        <fullName evidence="4">Coth-domain-containing protein</fullName>
    </recommendedName>
</protein>
<evidence type="ECO:0000313" key="3">
    <source>
        <dbReference type="Proteomes" id="UP000716291"/>
    </source>
</evidence>
<keyword evidence="1" id="KW-0732">Signal</keyword>
<gene>
    <name evidence="2" type="ORF">G6F64_007627</name>
</gene>
<feature type="signal peptide" evidence="1">
    <location>
        <begin position="1"/>
        <end position="21"/>
    </location>
</feature>
<name>A0A9P6X6L1_RHIOR</name>
<feature type="chain" id="PRO_5040416488" description="Coth-domain-containing protein" evidence="1">
    <location>
        <begin position="22"/>
        <end position="595"/>
    </location>
</feature>
<organism evidence="2 3">
    <name type="scientific">Rhizopus oryzae</name>
    <name type="common">Mucormycosis agent</name>
    <name type="synonym">Rhizopus arrhizus var. delemar</name>
    <dbReference type="NCBI Taxonomy" id="64495"/>
    <lineage>
        <taxon>Eukaryota</taxon>
        <taxon>Fungi</taxon>
        <taxon>Fungi incertae sedis</taxon>
        <taxon>Mucoromycota</taxon>
        <taxon>Mucoromycotina</taxon>
        <taxon>Mucoromycetes</taxon>
        <taxon>Mucorales</taxon>
        <taxon>Mucorineae</taxon>
        <taxon>Rhizopodaceae</taxon>
        <taxon>Rhizopus</taxon>
    </lineage>
</organism>
<keyword evidence="3" id="KW-1185">Reference proteome</keyword>